<feature type="transmembrane region" description="Helical" evidence="1">
    <location>
        <begin position="193"/>
        <end position="221"/>
    </location>
</feature>
<keyword evidence="5" id="KW-1185">Reference proteome</keyword>
<feature type="transmembrane region" description="Helical" evidence="1">
    <location>
        <begin position="380"/>
        <end position="398"/>
    </location>
</feature>
<dbReference type="Pfam" id="PF19830">
    <property type="entry name" value="DUF6311"/>
    <property type="match status" value="1"/>
</dbReference>
<feature type="transmembrane region" description="Helical" evidence="1">
    <location>
        <begin position="146"/>
        <end position="173"/>
    </location>
</feature>
<gene>
    <name evidence="4" type="ORF">SYV04_42570</name>
</gene>
<dbReference type="Proteomes" id="UP001291309">
    <property type="component" value="Unassembled WGS sequence"/>
</dbReference>
<dbReference type="InterPro" id="IPR058671">
    <property type="entry name" value="DUF6311_C"/>
</dbReference>
<dbReference type="RefSeq" id="WP_321551860.1">
    <property type="nucleotide sequence ID" value="NZ_JAXIVS010000028.1"/>
</dbReference>
<evidence type="ECO:0000313" key="5">
    <source>
        <dbReference type="Proteomes" id="UP001291309"/>
    </source>
</evidence>
<feature type="domain" description="DUF6311" evidence="3">
    <location>
        <begin position="443"/>
        <end position="554"/>
    </location>
</feature>
<name>A0ABU5HI76_9BACT</name>
<evidence type="ECO:0000256" key="1">
    <source>
        <dbReference type="SAM" id="Phobius"/>
    </source>
</evidence>
<reference evidence="4 5" key="1">
    <citation type="submission" date="2023-12" db="EMBL/GenBank/DDBJ databases">
        <title>the genome sequence of Hyalangium sp. s54d21.</title>
        <authorList>
            <person name="Zhang X."/>
        </authorList>
    </citation>
    <scope>NUCLEOTIDE SEQUENCE [LARGE SCALE GENOMIC DNA]</scope>
    <source>
        <strain evidence="5">s54d21</strain>
    </source>
</reference>
<keyword evidence="1" id="KW-1133">Transmembrane helix</keyword>
<comment type="caution">
    <text evidence="4">The sequence shown here is derived from an EMBL/GenBank/DDBJ whole genome shotgun (WGS) entry which is preliminary data.</text>
</comment>
<evidence type="ECO:0000259" key="3">
    <source>
        <dbReference type="Pfam" id="PF25853"/>
    </source>
</evidence>
<evidence type="ECO:0000259" key="2">
    <source>
        <dbReference type="Pfam" id="PF19830"/>
    </source>
</evidence>
<feature type="transmembrane region" description="Helical" evidence="1">
    <location>
        <begin position="334"/>
        <end position="360"/>
    </location>
</feature>
<dbReference type="Pfam" id="PF25853">
    <property type="entry name" value="DUF6311_C"/>
    <property type="match status" value="1"/>
</dbReference>
<protein>
    <submittedName>
        <fullName evidence="4">DUF6311 domain-containing protein</fullName>
    </submittedName>
</protein>
<feature type="transmembrane region" description="Helical" evidence="1">
    <location>
        <begin position="111"/>
        <end position="134"/>
    </location>
</feature>
<feature type="transmembrane region" description="Helical" evidence="1">
    <location>
        <begin position="16"/>
        <end position="35"/>
    </location>
</feature>
<proteinExistence type="predicted"/>
<feature type="domain" description="DUF6311" evidence="2">
    <location>
        <begin position="22"/>
        <end position="422"/>
    </location>
</feature>
<keyword evidence="1" id="KW-0472">Membrane</keyword>
<sequence length="576" mass="63478">MSLPGEAPASSRWDRLLPWLGAALGFLWYLAIGGARTLAPTHLDWVGGGDFAQHVLGWLHFRNAPWGFPLGNTPTLMYPLTMTVGFTDSNPWVAVALKPFSRWLPQDFQYIGPWLALCFALQGWVGVKLVALYLHGALQRLLGATLFVMSPVLLFRTGHDTLCAHWLLLAMLWVHLRPRPDSRAAWKALGGALALNAIAAGVHPYLQVMVFALTVSLLFTVTRVEHHLSWRSAGVALAGMLATVGALFFLFGYVGQGISAGGSGFSYFSADMLTLVNPNGWSLLLPGFPTRTGQYEGFGYLGTGVIALIALLLLSNPAHWWQKAKAGLKPRKSLVFSVLALTLLAFSSVMTVAGETVLSLRSVTKPLLPLLDPFRSSGRFIWPLHYVLMTGVIALIAWRWRQYPRLLTGLLLGAVLLQGLDTPDAWDRSRFGGGEWPRLRAPEWDRLDPFYRHIVLYPPAIFGADAPCDTQTFPENAYLRFGYLAYLRGMTTNSVYPARLDRPRILAACQALRDELQQGRFAEDTLYVVGKKDLAVFQRPGITCGVLDEYTLCVAAKQGSFQEALSRATQVPTAQP</sequence>
<feature type="transmembrane region" description="Helical" evidence="1">
    <location>
        <begin position="297"/>
        <end position="314"/>
    </location>
</feature>
<feature type="transmembrane region" description="Helical" evidence="1">
    <location>
        <begin position="233"/>
        <end position="254"/>
    </location>
</feature>
<keyword evidence="1" id="KW-0812">Transmembrane</keyword>
<accession>A0ABU5HI76</accession>
<dbReference type="EMBL" id="JAXIVS010000028">
    <property type="protein sequence ID" value="MDY7233149.1"/>
    <property type="molecule type" value="Genomic_DNA"/>
</dbReference>
<evidence type="ECO:0000313" key="4">
    <source>
        <dbReference type="EMBL" id="MDY7233149.1"/>
    </source>
</evidence>
<dbReference type="InterPro" id="IPR046278">
    <property type="entry name" value="DUF6311"/>
</dbReference>
<organism evidence="4 5">
    <name type="scientific">Hyalangium rubrum</name>
    <dbReference type="NCBI Taxonomy" id="3103134"/>
    <lineage>
        <taxon>Bacteria</taxon>
        <taxon>Pseudomonadati</taxon>
        <taxon>Myxococcota</taxon>
        <taxon>Myxococcia</taxon>
        <taxon>Myxococcales</taxon>
        <taxon>Cystobacterineae</taxon>
        <taxon>Archangiaceae</taxon>
        <taxon>Hyalangium</taxon>
    </lineage>
</organism>